<gene>
    <name evidence="1" type="ORF">F9L07_19265</name>
</gene>
<proteinExistence type="predicted"/>
<dbReference type="AlphaFoldDB" id="A0A7J5DV63"/>
<name>A0A7J5DV63_NOCSI</name>
<protein>
    <recommendedName>
        <fullName evidence="3">DUF4878 domain-containing protein</fullName>
    </recommendedName>
</protein>
<sequence length="325" mass="33872">MSRRGVVAVLVATVLVVAAVAVVLVVRARSSAADGAARVAQRYAELVASGAGDELDELARLTSEPTPALADAAPLLAAADERIEVVGLDEPEVTGTDRAEVAVRYRLAGEEHTWTLRLGRDADDDEWRVAAPMTGAIAWDEPALRNADSEIRLGGVVVERRPRFIGGGDDVQPLYPAGYAAEKQVAPYFAAAPVPVVVLPGEPTPQPELVLRANDAARQVLAADLAAQAGTCGTAEAFGKCPFYDIVATPFAGGDPTAPGWWKGFVGRPTLTVDAALDGVAIEGAIRYATPGGVRTLRFTGDAEIGFDRVARTPTLSGLEVEAVG</sequence>
<evidence type="ECO:0000313" key="2">
    <source>
        <dbReference type="Proteomes" id="UP000449906"/>
    </source>
</evidence>
<reference evidence="1 2" key="1">
    <citation type="submission" date="2019-09" db="EMBL/GenBank/DDBJ databases">
        <title>Pimelobacter sp. isolated from Paulinella.</title>
        <authorList>
            <person name="Jeong S.E."/>
        </authorList>
    </citation>
    <scope>NUCLEOTIDE SEQUENCE [LARGE SCALE GENOMIC DNA]</scope>
    <source>
        <strain evidence="1 2">Pch-N</strain>
    </source>
</reference>
<comment type="caution">
    <text evidence="1">The sequence shown here is derived from an EMBL/GenBank/DDBJ whole genome shotgun (WGS) entry which is preliminary data.</text>
</comment>
<dbReference type="RefSeq" id="WP_151581406.1">
    <property type="nucleotide sequence ID" value="NZ_WBVM01000002.1"/>
</dbReference>
<dbReference type="EMBL" id="WBVM01000002">
    <property type="protein sequence ID" value="KAB2809191.1"/>
    <property type="molecule type" value="Genomic_DNA"/>
</dbReference>
<dbReference type="Proteomes" id="UP000449906">
    <property type="component" value="Unassembled WGS sequence"/>
</dbReference>
<evidence type="ECO:0008006" key="3">
    <source>
        <dbReference type="Google" id="ProtNLM"/>
    </source>
</evidence>
<organism evidence="1 2">
    <name type="scientific">Nocardioides simplex</name>
    <name type="common">Arthrobacter simplex</name>
    <dbReference type="NCBI Taxonomy" id="2045"/>
    <lineage>
        <taxon>Bacteria</taxon>
        <taxon>Bacillati</taxon>
        <taxon>Actinomycetota</taxon>
        <taxon>Actinomycetes</taxon>
        <taxon>Propionibacteriales</taxon>
        <taxon>Nocardioidaceae</taxon>
        <taxon>Pimelobacter</taxon>
    </lineage>
</organism>
<evidence type="ECO:0000313" key="1">
    <source>
        <dbReference type="EMBL" id="KAB2809191.1"/>
    </source>
</evidence>
<accession>A0A7J5DV63</accession>